<reference evidence="7 8" key="1">
    <citation type="journal article" date="2019" name="Sci. Rep.">
        <title>A high-quality genome of Eragrostis curvula grass provides insights into Poaceae evolution and supports new strategies to enhance forage quality.</title>
        <authorList>
            <person name="Carballo J."/>
            <person name="Santos B.A.C.M."/>
            <person name="Zappacosta D."/>
            <person name="Garbus I."/>
            <person name="Selva J.P."/>
            <person name="Gallo C.A."/>
            <person name="Diaz A."/>
            <person name="Albertini E."/>
            <person name="Caccamo M."/>
            <person name="Echenique V."/>
        </authorList>
    </citation>
    <scope>NUCLEOTIDE SEQUENCE [LARGE SCALE GENOMIC DNA]</scope>
    <source>
        <strain evidence="8">cv. Victoria</strain>
        <tissue evidence="7">Leaf</tissue>
    </source>
</reference>
<dbReference type="InterPro" id="IPR003441">
    <property type="entry name" value="NAC-dom"/>
</dbReference>
<dbReference type="GO" id="GO:1902584">
    <property type="term" value="P:positive regulation of response to water deprivation"/>
    <property type="evidence" value="ECO:0007669"/>
    <property type="project" value="EnsemblPlants"/>
</dbReference>
<dbReference type="Pfam" id="PF02365">
    <property type="entry name" value="NAM"/>
    <property type="match status" value="1"/>
</dbReference>
<dbReference type="PROSITE" id="PS51005">
    <property type="entry name" value="NAC"/>
    <property type="match status" value="1"/>
</dbReference>
<dbReference type="Gene3D" id="2.170.150.80">
    <property type="entry name" value="NAC domain"/>
    <property type="match status" value="1"/>
</dbReference>
<dbReference type="GO" id="GO:0005634">
    <property type="term" value="C:nucleus"/>
    <property type="evidence" value="ECO:0007669"/>
    <property type="project" value="UniProtKB-SubCell"/>
</dbReference>
<proteinExistence type="predicted"/>
<keyword evidence="4" id="KW-0804">Transcription</keyword>
<keyword evidence="5" id="KW-0539">Nucleus</keyword>
<dbReference type="GO" id="GO:0043565">
    <property type="term" value="F:sequence-specific DNA binding"/>
    <property type="evidence" value="ECO:0007669"/>
    <property type="project" value="EnsemblPlants"/>
</dbReference>
<dbReference type="PANTHER" id="PTHR31744">
    <property type="entry name" value="PROTEIN CUP-SHAPED COTYLEDON 2-RELATED"/>
    <property type="match status" value="1"/>
</dbReference>
<dbReference type="OrthoDB" id="1880352at2759"/>
<dbReference type="Proteomes" id="UP000324897">
    <property type="component" value="Chromosome 5"/>
</dbReference>
<dbReference type="PANTHER" id="PTHR31744:SF79">
    <property type="entry name" value="NAC DOMAIN-CONTAINING PROTEIN"/>
    <property type="match status" value="1"/>
</dbReference>
<evidence type="ECO:0000256" key="2">
    <source>
        <dbReference type="ARBA" id="ARBA00023015"/>
    </source>
</evidence>
<evidence type="ECO:0000256" key="3">
    <source>
        <dbReference type="ARBA" id="ARBA00023125"/>
    </source>
</evidence>
<evidence type="ECO:0000256" key="4">
    <source>
        <dbReference type="ARBA" id="ARBA00023163"/>
    </source>
</evidence>
<dbReference type="AlphaFoldDB" id="A0A5J9WKJ3"/>
<dbReference type="GO" id="GO:0045893">
    <property type="term" value="P:positive regulation of DNA-templated transcription"/>
    <property type="evidence" value="ECO:0007669"/>
    <property type="project" value="EnsemblPlants"/>
</dbReference>
<evidence type="ECO:0000256" key="1">
    <source>
        <dbReference type="ARBA" id="ARBA00004123"/>
    </source>
</evidence>
<feature type="domain" description="NAC" evidence="6">
    <location>
        <begin position="14"/>
        <end position="170"/>
    </location>
</feature>
<comment type="caution">
    <text evidence="7">The sequence shown here is derived from an EMBL/GenBank/DDBJ whole genome shotgun (WGS) entry which is preliminary data.</text>
</comment>
<keyword evidence="8" id="KW-1185">Reference proteome</keyword>
<name>A0A5J9WKJ3_9POAL</name>
<sequence>MAMAAASGMEVEQDLPGFRFHPTEEELLDFYLSHVVHGKKLPFDIIGTLNIYRHDPWDLPGMAKIGEREWYFFVPRDRKAGSGGRPNRTTERGFWKATGSDRAVWSSSAGAKRIIGLKKTLVFYKGRAPRGTKTDWVMNEYRLPDSGLAAGHAAAAPPKEDMVLCKIYRKATPLKELEQRACESEERQRRSNNLDYMARASLVRVDDYLSPDDSFLLPSSSSSAPSEDSNNAPVMGAKTEADATVTVAATSLPPMQHVTATPAALSLTPSMQLPTVRHGDLPSLQVPANHGVFDWVQDPFQLRSPWQDQLFLSPLTNLLY</sequence>
<evidence type="ECO:0000259" key="6">
    <source>
        <dbReference type="PROSITE" id="PS51005"/>
    </source>
</evidence>
<dbReference type="InterPro" id="IPR036093">
    <property type="entry name" value="NAC_dom_sf"/>
</dbReference>
<protein>
    <recommendedName>
        <fullName evidence="6">NAC domain-containing protein</fullName>
    </recommendedName>
</protein>
<evidence type="ECO:0000256" key="5">
    <source>
        <dbReference type="ARBA" id="ARBA00023242"/>
    </source>
</evidence>
<dbReference type="EMBL" id="RWGY01000004">
    <property type="protein sequence ID" value="TVU48475.1"/>
    <property type="molecule type" value="Genomic_DNA"/>
</dbReference>
<keyword evidence="2" id="KW-0805">Transcription regulation</keyword>
<evidence type="ECO:0000313" key="8">
    <source>
        <dbReference type="Proteomes" id="UP000324897"/>
    </source>
</evidence>
<comment type="subcellular location">
    <subcellularLocation>
        <location evidence="1">Nucleus</location>
    </subcellularLocation>
</comment>
<dbReference type="Gramene" id="TVU48475">
    <property type="protein sequence ID" value="TVU48475"/>
    <property type="gene ID" value="EJB05_08113"/>
</dbReference>
<organism evidence="7 8">
    <name type="scientific">Eragrostis curvula</name>
    <name type="common">weeping love grass</name>
    <dbReference type="NCBI Taxonomy" id="38414"/>
    <lineage>
        <taxon>Eukaryota</taxon>
        <taxon>Viridiplantae</taxon>
        <taxon>Streptophyta</taxon>
        <taxon>Embryophyta</taxon>
        <taxon>Tracheophyta</taxon>
        <taxon>Spermatophyta</taxon>
        <taxon>Magnoliopsida</taxon>
        <taxon>Liliopsida</taxon>
        <taxon>Poales</taxon>
        <taxon>Poaceae</taxon>
        <taxon>PACMAD clade</taxon>
        <taxon>Chloridoideae</taxon>
        <taxon>Eragrostideae</taxon>
        <taxon>Eragrostidinae</taxon>
        <taxon>Eragrostis</taxon>
    </lineage>
</organism>
<keyword evidence="3" id="KW-0238">DNA-binding</keyword>
<accession>A0A5J9WKJ3</accession>
<gene>
    <name evidence="7" type="ORF">EJB05_08113</name>
</gene>
<dbReference type="FunFam" id="2.170.150.80:FF:000010">
    <property type="entry name" value="NAC domain-containing protein 67-like"/>
    <property type="match status" value="1"/>
</dbReference>
<evidence type="ECO:0000313" key="7">
    <source>
        <dbReference type="EMBL" id="TVU48475.1"/>
    </source>
</evidence>
<dbReference type="SUPFAM" id="SSF101941">
    <property type="entry name" value="NAC domain"/>
    <property type="match status" value="1"/>
</dbReference>
<dbReference type="GO" id="GO:1901002">
    <property type="term" value="P:positive regulation of response to salt stress"/>
    <property type="evidence" value="ECO:0007669"/>
    <property type="project" value="EnsemblPlants"/>
</dbReference>